<organism evidence="1 2">
    <name type="scientific">Caligus rogercresseyi</name>
    <name type="common">Sea louse</name>
    <dbReference type="NCBI Taxonomy" id="217165"/>
    <lineage>
        <taxon>Eukaryota</taxon>
        <taxon>Metazoa</taxon>
        <taxon>Ecdysozoa</taxon>
        <taxon>Arthropoda</taxon>
        <taxon>Crustacea</taxon>
        <taxon>Multicrustacea</taxon>
        <taxon>Hexanauplia</taxon>
        <taxon>Copepoda</taxon>
        <taxon>Siphonostomatoida</taxon>
        <taxon>Caligidae</taxon>
        <taxon>Caligus</taxon>
    </lineage>
</organism>
<dbReference type="AlphaFoldDB" id="A0A7T8JVP9"/>
<protein>
    <submittedName>
        <fullName evidence="1">Uncharacterized protein</fullName>
    </submittedName>
</protein>
<keyword evidence="2" id="KW-1185">Reference proteome</keyword>
<sequence length="82" mass="9551">MTLYWATTNVISVAQVKLIRQPRVRKLCGIPDFVEWSKKKDKFNSKDKGFKDSVKDAMDNWKVQRDVMDRRALTSKSSGGWE</sequence>
<proteinExistence type="predicted"/>
<dbReference type="EMBL" id="CP045907">
    <property type="protein sequence ID" value="QQP35620.1"/>
    <property type="molecule type" value="Genomic_DNA"/>
</dbReference>
<reference evidence="2" key="1">
    <citation type="submission" date="2021-01" db="EMBL/GenBank/DDBJ databases">
        <title>Caligus Genome Assembly.</title>
        <authorList>
            <person name="Gallardo-Escarate C."/>
        </authorList>
    </citation>
    <scope>NUCLEOTIDE SEQUENCE [LARGE SCALE GENOMIC DNA]</scope>
</reference>
<dbReference type="Proteomes" id="UP000595437">
    <property type="component" value="Chromosome 18"/>
</dbReference>
<evidence type="ECO:0000313" key="2">
    <source>
        <dbReference type="Proteomes" id="UP000595437"/>
    </source>
</evidence>
<accession>A0A7T8JVP9</accession>
<gene>
    <name evidence="1" type="ORF">FKW44_023895</name>
</gene>
<name>A0A7T8JVP9_CALRO</name>
<evidence type="ECO:0000313" key="1">
    <source>
        <dbReference type="EMBL" id="QQP35620.1"/>
    </source>
</evidence>
<dbReference type="OrthoDB" id="2148490at2759"/>